<organism evidence="6 7">
    <name type="scientific">Theileria orientalis</name>
    <dbReference type="NCBI Taxonomy" id="68886"/>
    <lineage>
        <taxon>Eukaryota</taxon>
        <taxon>Sar</taxon>
        <taxon>Alveolata</taxon>
        <taxon>Apicomplexa</taxon>
        <taxon>Aconoidasida</taxon>
        <taxon>Piroplasmida</taxon>
        <taxon>Theileriidae</taxon>
        <taxon>Theileria</taxon>
    </lineage>
</organism>
<reference evidence="6" key="1">
    <citation type="submission" date="2022-07" db="EMBL/GenBank/DDBJ databases">
        <title>Evaluation of T. orientalis genome assembly methods using nanopore sequencing and analysis of variation between genomes.</title>
        <authorList>
            <person name="Yam J."/>
            <person name="Micallef M.L."/>
            <person name="Liu M."/>
            <person name="Djordjevic S.P."/>
            <person name="Bogema D.R."/>
            <person name="Jenkins C."/>
        </authorList>
    </citation>
    <scope>NUCLEOTIDE SEQUENCE</scope>
    <source>
        <strain evidence="6">Fish Creek</strain>
    </source>
</reference>
<evidence type="ECO:0000313" key="6">
    <source>
        <dbReference type="EMBL" id="UKJ88257.2"/>
    </source>
</evidence>
<feature type="compositionally biased region" description="Basic and acidic residues" evidence="4">
    <location>
        <begin position="270"/>
        <end position="298"/>
    </location>
</feature>
<evidence type="ECO:0000313" key="7">
    <source>
        <dbReference type="Proteomes" id="UP000244803"/>
    </source>
</evidence>
<evidence type="ECO:0000259" key="5">
    <source>
        <dbReference type="PROSITE" id="PS50102"/>
    </source>
</evidence>
<feature type="domain" description="RRM" evidence="5">
    <location>
        <begin position="56"/>
        <end position="132"/>
    </location>
</feature>
<evidence type="ECO:0000256" key="2">
    <source>
        <dbReference type="ARBA" id="ARBA00022884"/>
    </source>
</evidence>
<dbReference type="PANTHER" id="PTHR48032:SF6">
    <property type="entry name" value="RNA-BINDING (RRM_RBD_RNP MOTIFS) FAMILY PROTEIN"/>
    <property type="match status" value="1"/>
</dbReference>
<feature type="compositionally biased region" description="Low complexity" evidence="4">
    <location>
        <begin position="12"/>
        <end position="45"/>
    </location>
</feature>
<dbReference type="Gene3D" id="3.30.70.330">
    <property type="match status" value="2"/>
</dbReference>
<dbReference type="InterPro" id="IPR000504">
    <property type="entry name" value="RRM_dom"/>
</dbReference>
<keyword evidence="1" id="KW-0677">Repeat</keyword>
<protein>
    <recommendedName>
        <fullName evidence="5">RRM domain-containing protein</fullName>
    </recommendedName>
</protein>
<keyword evidence="2 3" id="KW-0694">RNA-binding</keyword>
<dbReference type="InterPro" id="IPR012677">
    <property type="entry name" value="Nucleotide-bd_a/b_plait_sf"/>
</dbReference>
<dbReference type="GO" id="GO:0006417">
    <property type="term" value="P:regulation of translation"/>
    <property type="evidence" value="ECO:0007669"/>
    <property type="project" value="TreeGrafter"/>
</dbReference>
<evidence type="ECO:0000256" key="1">
    <source>
        <dbReference type="ARBA" id="ARBA00022737"/>
    </source>
</evidence>
<accession>A0A976M4I1</accession>
<feature type="compositionally biased region" description="Basic residues" evidence="4">
    <location>
        <begin position="299"/>
        <end position="326"/>
    </location>
</feature>
<gene>
    <name evidence="6" type="ORF">MACJ_000701</name>
</gene>
<dbReference type="OrthoDB" id="1875751at2759"/>
<evidence type="ECO:0000256" key="4">
    <source>
        <dbReference type="SAM" id="MobiDB-lite"/>
    </source>
</evidence>
<name>A0A976M4I1_THEOR</name>
<dbReference type="GO" id="GO:0003729">
    <property type="term" value="F:mRNA binding"/>
    <property type="evidence" value="ECO:0007669"/>
    <property type="project" value="TreeGrafter"/>
</dbReference>
<dbReference type="EMBL" id="CP056065">
    <property type="protein sequence ID" value="UKJ88257.2"/>
    <property type="molecule type" value="Genomic_DNA"/>
</dbReference>
<dbReference type="InterPro" id="IPR035979">
    <property type="entry name" value="RBD_domain_sf"/>
</dbReference>
<dbReference type="PROSITE" id="PS50102">
    <property type="entry name" value="RRM"/>
    <property type="match status" value="2"/>
</dbReference>
<dbReference type="Proteomes" id="UP000244803">
    <property type="component" value="Chromosome 1"/>
</dbReference>
<dbReference type="SMART" id="SM00360">
    <property type="entry name" value="RRM"/>
    <property type="match status" value="2"/>
</dbReference>
<proteinExistence type="predicted"/>
<dbReference type="Pfam" id="PF00076">
    <property type="entry name" value="RRM_1"/>
    <property type="match status" value="2"/>
</dbReference>
<dbReference type="SUPFAM" id="SSF54928">
    <property type="entry name" value="RNA-binding domain, RBD"/>
    <property type="match status" value="2"/>
</dbReference>
<feature type="domain" description="RRM" evidence="5">
    <location>
        <begin position="147"/>
        <end position="222"/>
    </location>
</feature>
<feature type="region of interest" description="Disordered" evidence="4">
    <location>
        <begin position="1"/>
        <end position="45"/>
    </location>
</feature>
<feature type="region of interest" description="Disordered" evidence="4">
    <location>
        <begin position="266"/>
        <end position="326"/>
    </location>
</feature>
<dbReference type="AlphaFoldDB" id="A0A976M4I1"/>
<sequence>MVEAQDATSDTNLNANNHSANINYTNASNSSVNSGNPSSSNQNLSSLLSENDYESNKIFAGGLCRSTTPEELRSYFESFGKVTETEVVKDKITGRSRGFGFVTFASNESVQRVLSQEHTVKGVQVEVKLAVRKEKSKILAPKYDETKRIFVGGISEKITESYFKDYFGRYGHISSHNFLIDKRTNKPRGYGFVIYENVDDAEKSIGSHPSLGRFCEAKFAQPKADDKSQHNFQNFDYSAYYYAQANLLYSQYLSQMYNGYGSEALSANHSSDRPSEDAGGRRKRSRDSSVDSRRGRSGDHRHKKHRSRSPRRDRRSRSRSRRRYRR</sequence>
<feature type="compositionally biased region" description="Polar residues" evidence="4">
    <location>
        <begin position="1"/>
        <end position="11"/>
    </location>
</feature>
<evidence type="ECO:0000256" key="3">
    <source>
        <dbReference type="PROSITE-ProRule" id="PRU00176"/>
    </source>
</evidence>
<dbReference type="PANTHER" id="PTHR48032">
    <property type="entry name" value="RNA-BINDING PROTEIN MUSASHI HOMOLOG RBP6"/>
    <property type="match status" value="1"/>
</dbReference>